<comment type="subcellular location">
    <subcellularLocation>
        <location evidence="2">Cell membrane</location>
        <topology evidence="2">Single-pass membrane protein</topology>
    </subcellularLocation>
</comment>
<dbReference type="Pfam" id="PF03748">
    <property type="entry name" value="FliL"/>
    <property type="match status" value="1"/>
</dbReference>
<organism evidence="11 12">
    <name type="scientific">Pelovirga terrestris</name>
    <dbReference type="NCBI Taxonomy" id="2771352"/>
    <lineage>
        <taxon>Bacteria</taxon>
        <taxon>Pseudomonadati</taxon>
        <taxon>Thermodesulfobacteriota</taxon>
        <taxon>Desulfuromonadia</taxon>
        <taxon>Geobacterales</taxon>
        <taxon>Geobacteraceae</taxon>
        <taxon>Pelovirga</taxon>
    </lineage>
</organism>
<dbReference type="GO" id="GO:0071978">
    <property type="term" value="P:bacterial-type flagellum-dependent swarming motility"/>
    <property type="evidence" value="ECO:0007669"/>
    <property type="project" value="TreeGrafter"/>
</dbReference>
<accession>A0A8J6QPL5</accession>
<protein>
    <recommendedName>
        <fullName evidence="10">Flagellar protein FliL</fullName>
    </recommendedName>
</protein>
<reference evidence="11" key="1">
    <citation type="submission" date="2020-09" db="EMBL/GenBank/DDBJ databases">
        <title>Pelobacter alkaliphilus sp. nov., a novel anaerobic arsenate-reducing bacterium from terrestrial mud volcano.</title>
        <authorList>
            <person name="Khomyakova M.A."/>
            <person name="Merkel A.Y."/>
            <person name="Slobodkin A.I."/>
        </authorList>
    </citation>
    <scope>NUCLEOTIDE SEQUENCE</scope>
    <source>
        <strain evidence="11">M08fum</strain>
    </source>
</reference>
<keyword evidence="12" id="KW-1185">Reference proteome</keyword>
<evidence type="ECO:0000256" key="5">
    <source>
        <dbReference type="ARBA" id="ARBA00022500"/>
    </source>
</evidence>
<dbReference type="RefSeq" id="WP_191154931.1">
    <property type="nucleotide sequence ID" value="NZ_JACWUN010000006.1"/>
</dbReference>
<keyword evidence="11" id="KW-0969">Cilium</keyword>
<evidence type="ECO:0000256" key="7">
    <source>
        <dbReference type="ARBA" id="ARBA00022779"/>
    </source>
</evidence>
<gene>
    <name evidence="11" type="ORF">ICT70_07110</name>
</gene>
<dbReference type="GO" id="GO:0005886">
    <property type="term" value="C:plasma membrane"/>
    <property type="evidence" value="ECO:0007669"/>
    <property type="project" value="UniProtKB-SubCell"/>
</dbReference>
<keyword evidence="11" id="KW-0966">Cell projection</keyword>
<evidence type="ECO:0000256" key="10">
    <source>
        <dbReference type="RuleBase" id="RU364125"/>
    </source>
</evidence>
<dbReference type="Proteomes" id="UP000632828">
    <property type="component" value="Unassembled WGS sequence"/>
</dbReference>
<dbReference type="PANTHER" id="PTHR35091">
    <property type="entry name" value="FLAGELLAR PROTEIN FLIL"/>
    <property type="match status" value="1"/>
</dbReference>
<feature type="transmembrane region" description="Helical" evidence="10">
    <location>
        <begin position="20"/>
        <end position="41"/>
    </location>
</feature>
<sequence length="163" mass="18100">MAKEPAKKTEEAGKSRIKMIIIIVASVVLLIGVGIGAYLFFSSDDKSLTPEQEQALLERQAKEIGPMVNIESFIVNILDQGEVRYLKAAITLEADTPETAAEITQRMPQIKDAILLLIGNKTFAELSDLQGRLQLRAELLNRVNSLLLVGKVKRIYFTDFVVQ</sequence>
<evidence type="ECO:0000256" key="2">
    <source>
        <dbReference type="ARBA" id="ARBA00004162"/>
    </source>
</evidence>
<dbReference type="GO" id="GO:0006935">
    <property type="term" value="P:chemotaxis"/>
    <property type="evidence" value="ECO:0007669"/>
    <property type="project" value="UniProtKB-KW"/>
</dbReference>
<keyword evidence="11" id="KW-0282">Flagellum</keyword>
<evidence type="ECO:0000256" key="9">
    <source>
        <dbReference type="ARBA" id="ARBA00023136"/>
    </source>
</evidence>
<comment type="function">
    <text evidence="1 10">Controls the rotational direction of flagella during chemotaxis.</text>
</comment>
<dbReference type="PANTHER" id="PTHR35091:SF2">
    <property type="entry name" value="FLAGELLAR PROTEIN FLIL"/>
    <property type="match status" value="1"/>
</dbReference>
<dbReference type="AlphaFoldDB" id="A0A8J6QPL5"/>
<comment type="similarity">
    <text evidence="3 10">Belongs to the FliL family.</text>
</comment>
<dbReference type="EMBL" id="JACWUN010000006">
    <property type="protein sequence ID" value="MBD1400436.1"/>
    <property type="molecule type" value="Genomic_DNA"/>
</dbReference>
<evidence type="ECO:0000256" key="6">
    <source>
        <dbReference type="ARBA" id="ARBA00022692"/>
    </source>
</evidence>
<evidence type="ECO:0000313" key="12">
    <source>
        <dbReference type="Proteomes" id="UP000632828"/>
    </source>
</evidence>
<name>A0A8J6QPL5_9BACT</name>
<keyword evidence="9 10" id="KW-0472">Membrane</keyword>
<evidence type="ECO:0000256" key="4">
    <source>
        <dbReference type="ARBA" id="ARBA00022475"/>
    </source>
</evidence>
<keyword evidence="5 10" id="KW-0145">Chemotaxis</keyword>
<keyword evidence="7 10" id="KW-0283">Flagellar rotation</keyword>
<evidence type="ECO:0000313" key="11">
    <source>
        <dbReference type="EMBL" id="MBD1400436.1"/>
    </source>
</evidence>
<keyword evidence="8 10" id="KW-1133">Transmembrane helix</keyword>
<comment type="caution">
    <text evidence="11">The sequence shown here is derived from an EMBL/GenBank/DDBJ whole genome shotgun (WGS) entry which is preliminary data.</text>
</comment>
<evidence type="ECO:0000256" key="3">
    <source>
        <dbReference type="ARBA" id="ARBA00008281"/>
    </source>
</evidence>
<evidence type="ECO:0000256" key="8">
    <source>
        <dbReference type="ARBA" id="ARBA00022989"/>
    </source>
</evidence>
<keyword evidence="4 10" id="KW-1003">Cell membrane</keyword>
<dbReference type="GO" id="GO:0009425">
    <property type="term" value="C:bacterial-type flagellum basal body"/>
    <property type="evidence" value="ECO:0007669"/>
    <property type="project" value="InterPro"/>
</dbReference>
<proteinExistence type="inferred from homology"/>
<evidence type="ECO:0000256" key="1">
    <source>
        <dbReference type="ARBA" id="ARBA00002254"/>
    </source>
</evidence>
<keyword evidence="6 10" id="KW-0812">Transmembrane</keyword>
<dbReference type="InterPro" id="IPR005503">
    <property type="entry name" value="FliL"/>
</dbReference>